<dbReference type="PANTHER" id="PTHR18964">
    <property type="entry name" value="ROK (REPRESSOR, ORF, KINASE) FAMILY"/>
    <property type="match status" value="1"/>
</dbReference>
<dbReference type="Gene3D" id="1.10.10.10">
    <property type="entry name" value="Winged helix-like DNA-binding domain superfamily/Winged helix DNA-binding domain"/>
    <property type="match status" value="1"/>
</dbReference>
<protein>
    <submittedName>
        <fullName evidence="3">Sugar kinase of the NBD/HSP70 family, may contain an N-terminal HTH domain</fullName>
    </submittedName>
</protein>
<proteinExistence type="inferred from homology"/>
<dbReference type="InterPro" id="IPR036390">
    <property type="entry name" value="WH_DNA-bd_sf"/>
</dbReference>
<dbReference type="InterPro" id="IPR036388">
    <property type="entry name" value="WH-like_DNA-bd_sf"/>
</dbReference>
<dbReference type="Pfam" id="PF12802">
    <property type="entry name" value="MarR_2"/>
    <property type="match status" value="1"/>
</dbReference>
<organism evidence="3 4">
    <name type="scientific">Cellulosimicrobium aquatile</name>
    <dbReference type="NCBI Taxonomy" id="1612203"/>
    <lineage>
        <taxon>Bacteria</taxon>
        <taxon>Bacillati</taxon>
        <taxon>Actinomycetota</taxon>
        <taxon>Actinomycetes</taxon>
        <taxon>Micrococcales</taxon>
        <taxon>Promicromonosporaceae</taxon>
        <taxon>Cellulosimicrobium</taxon>
    </lineage>
</organism>
<dbReference type="AlphaFoldDB" id="A0A1N6U100"/>
<dbReference type="RefSeq" id="WP_076405735.1">
    <property type="nucleotide sequence ID" value="NZ_FTMI01000005.1"/>
</dbReference>
<dbReference type="CDD" id="cd00090">
    <property type="entry name" value="HTH_ARSR"/>
    <property type="match status" value="1"/>
</dbReference>
<dbReference type="PANTHER" id="PTHR18964:SF149">
    <property type="entry name" value="BIFUNCTIONAL UDP-N-ACETYLGLUCOSAMINE 2-EPIMERASE_N-ACETYLMANNOSAMINE KINASE"/>
    <property type="match status" value="1"/>
</dbReference>
<dbReference type="InterPro" id="IPR000835">
    <property type="entry name" value="HTH_MarR-typ"/>
</dbReference>
<name>A0A1N6U100_9MICO</name>
<dbReference type="InterPro" id="IPR011991">
    <property type="entry name" value="ArsR-like_HTH"/>
</dbReference>
<dbReference type="SUPFAM" id="SSF53067">
    <property type="entry name" value="Actin-like ATPase domain"/>
    <property type="match status" value="1"/>
</dbReference>
<dbReference type="GO" id="GO:0003700">
    <property type="term" value="F:DNA-binding transcription factor activity"/>
    <property type="evidence" value="ECO:0007669"/>
    <property type="project" value="InterPro"/>
</dbReference>
<dbReference type="SUPFAM" id="SSF46785">
    <property type="entry name" value="Winged helix' DNA-binding domain"/>
    <property type="match status" value="1"/>
</dbReference>
<dbReference type="Gene3D" id="3.30.420.40">
    <property type="match status" value="2"/>
</dbReference>
<reference evidence="4" key="1">
    <citation type="submission" date="2017-01" db="EMBL/GenBank/DDBJ databases">
        <authorList>
            <person name="Varghese N."/>
            <person name="Submissions S."/>
        </authorList>
    </citation>
    <scope>NUCLEOTIDE SEQUENCE [LARGE SCALE GENOMIC DNA]</scope>
    <source>
        <strain evidence="4">3bp</strain>
    </source>
</reference>
<keyword evidence="4" id="KW-1185">Reference proteome</keyword>
<dbReference type="Proteomes" id="UP000186235">
    <property type="component" value="Unassembled WGS sequence"/>
</dbReference>
<accession>A0A1N6U100</accession>
<keyword evidence="3" id="KW-0418">Kinase</keyword>
<feature type="domain" description="HTH marR-type" evidence="2">
    <location>
        <begin position="23"/>
        <end position="73"/>
    </location>
</feature>
<dbReference type="GO" id="GO:0016301">
    <property type="term" value="F:kinase activity"/>
    <property type="evidence" value="ECO:0007669"/>
    <property type="project" value="UniProtKB-KW"/>
</dbReference>
<evidence type="ECO:0000313" key="3">
    <source>
        <dbReference type="EMBL" id="SIQ59292.1"/>
    </source>
</evidence>
<gene>
    <name evidence="3" type="ORF">SAMN05518682_3028</name>
</gene>
<evidence type="ECO:0000313" key="4">
    <source>
        <dbReference type="Proteomes" id="UP000186235"/>
    </source>
</evidence>
<dbReference type="InterPro" id="IPR043129">
    <property type="entry name" value="ATPase_NBD"/>
</dbReference>
<sequence length="406" mass="40965">MTAPATSRVPGTPGLLRTINDRAALELLLDVGPLTRSQIGDRTGVSRPTASQIVARLEQSGLIEPTGSVQGARGPQATQYAARTDVVVGLALDVVPAGVRASVVDALGRTLGETTVAAGPERSAAADVLAARDEACADAGIPVSRVATAVVGVQAAVAPRTGDIALVGELPGWPRRGLRAHLEDVLGIDVHVENDVNLAAIAERDAGRDEESFALLWLGEGIGMGAWLEGRVHHGTAGGAGEIGYLPVPAAGIDDSVNVQDLVGGLRLVELCARAGLPGITEEGSSYGDAVAALAAHRDSTAVHDLVQDLALRVAVVLQPVVAILEPDAVVLGGPTGVACGAPLAEATAAVLRGTDQRTGAVVASAVPELAVLRGARSVVAEDVRTLLLAAAGRPDHPVVAPSVPG</sequence>
<dbReference type="Pfam" id="PF00480">
    <property type="entry name" value="ROK"/>
    <property type="match status" value="1"/>
</dbReference>
<evidence type="ECO:0000259" key="2">
    <source>
        <dbReference type="Pfam" id="PF12802"/>
    </source>
</evidence>
<comment type="similarity">
    <text evidence="1">Belongs to the ROK (NagC/XylR) family.</text>
</comment>
<dbReference type="InterPro" id="IPR000600">
    <property type="entry name" value="ROK"/>
</dbReference>
<dbReference type="EMBL" id="FTMI01000005">
    <property type="protein sequence ID" value="SIQ59292.1"/>
    <property type="molecule type" value="Genomic_DNA"/>
</dbReference>
<evidence type="ECO:0000256" key="1">
    <source>
        <dbReference type="ARBA" id="ARBA00006479"/>
    </source>
</evidence>
<keyword evidence="3" id="KW-0808">Transferase</keyword>